<dbReference type="Proteomes" id="UP000825483">
    <property type="component" value="Unassembled WGS sequence"/>
</dbReference>
<proteinExistence type="predicted"/>
<comment type="caution">
    <text evidence="2">The sequence shown here is derived from an EMBL/GenBank/DDBJ whole genome shotgun (WGS) entry which is preliminary data.</text>
</comment>
<evidence type="ECO:0000313" key="3">
    <source>
        <dbReference type="Proteomes" id="UP000825483"/>
    </source>
</evidence>
<keyword evidence="1" id="KW-0732">Signal</keyword>
<dbReference type="RefSeq" id="WP_223929023.1">
    <property type="nucleotide sequence ID" value="NZ_BPTU01000001.1"/>
</dbReference>
<evidence type="ECO:0000313" key="2">
    <source>
        <dbReference type="EMBL" id="GJG58915.1"/>
    </source>
</evidence>
<feature type="chain" id="PRO_5040257833" evidence="1">
    <location>
        <begin position="20"/>
        <end position="515"/>
    </location>
</feature>
<dbReference type="EMBL" id="BPUB01000002">
    <property type="protein sequence ID" value="GJG58915.1"/>
    <property type="molecule type" value="Genomic_DNA"/>
</dbReference>
<feature type="signal peptide" evidence="1">
    <location>
        <begin position="1"/>
        <end position="19"/>
    </location>
</feature>
<evidence type="ECO:0000256" key="1">
    <source>
        <dbReference type="SAM" id="SignalP"/>
    </source>
</evidence>
<organism evidence="2 3">
    <name type="scientific">Prevotella lacticifex</name>
    <dbReference type="NCBI Taxonomy" id="2854755"/>
    <lineage>
        <taxon>Bacteria</taxon>
        <taxon>Pseudomonadati</taxon>
        <taxon>Bacteroidota</taxon>
        <taxon>Bacteroidia</taxon>
        <taxon>Bacteroidales</taxon>
        <taxon>Prevotellaceae</taxon>
        <taxon>Prevotella</taxon>
    </lineage>
</organism>
<accession>A0A9R1CAC4</accession>
<name>A0A9R1CAC4_9BACT</name>
<reference evidence="2" key="1">
    <citation type="journal article" date="2022" name="Int. J. Syst. Evol. Microbiol.">
        <title>Prevotella lacticifex sp. nov., isolated from the rumen of cows.</title>
        <authorList>
            <person name="Shinkai T."/>
            <person name="Ikeyama N."/>
            <person name="Kumagai M."/>
            <person name="Ohmori H."/>
            <person name="Sakamoto M."/>
            <person name="Ohkuma M."/>
            <person name="Mitsumori M."/>
        </authorList>
    </citation>
    <scope>NUCLEOTIDE SEQUENCE</scope>
    <source>
        <strain evidence="2">R5076</strain>
    </source>
</reference>
<keyword evidence="3" id="KW-1185">Reference proteome</keyword>
<keyword evidence="2" id="KW-0675">Receptor</keyword>
<dbReference type="AlphaFoldDB" id="A0A9R1CAC4"/>
<sequence>MKAKYIMLAAAMVALPAAAQETYENAKLAGTDLNGTARYVGMGGAMEALGADLSTISTNPAGIGLYRHSAAAVSGGLVTQGSVPGYTNGDKTHASFDQGGFVYSMRGRNNSFLNLAFNYSKSRNFDFILGSAGRLNNASSNKLTYQKWRNGAFDNGDGAYSQVDHLNANYFNMKKDSANYPATDYMLSREHTGYIGNYDFNISGNIQDRVYLGVTFGIKDVHYTHDGWYNETLNTYPIYYTDHRHIYGTGFDVTAGVIVRPIETSPFRFGIYVKTPTWYDLTTENYSTIGDGKNQYAVNDNDPNESYDYKITTPWKFGFSLGHTVGNYLALGATYEYADYSSMKTRINDGVDYYWDEWGYYDGVETSHKDAEMNRHTSQTLKGVSTLKLGAEVKPVKDFAIRFGYNYVSPMYEKSGVKGFLQNGNPVYSNGIYYSSTADYTNWKATNRFTFGLGYNVQKWNFDLAYQYSCQKGDFYPFASYIENTATASPEDNIPTSCEVKNNRSQLLLTIGYNF</sequence>
<dbReference type="Gene3D" id="2.40.160.60">
    <property type="entry name" value="Outer membrane protein transport protein (OMPP1/FadL/TodX)"/>
    <property type="match status" value="1"/>
</dbReference>
<dbReference type="GeneID" id="72467042"/>
<protein>
    <submittedName>
        <fullName evidence="2">Hemin receptor</fullName>
    </submittedName>
</protein>
<gene>
    <name evidence="2" type="ORF">PRLR5076_17660</name>
</gene>
<dbReference type="SUPFAM" id="SSF56935">
    <property type="entry name" value="Porins"/>
    <property type="match status" value="1"/>
</dbReference>